<name>A0ABR8A5S4_9CYAN</name>
<feature type="signal peptide" evidence="1">
    <location>
        <begin position="1"/>
        <end position="21"/>
    </location>
</feature>
<accession>A0ABR8A5S4</accession>
<keyword evidence="3" id="KW-1185">Reference proteome</keyword>
<dbReference type="EMBL" id="JACJQH010000007">
    <property type="protein sequence ID" value="MBD2195133.1"/>
    <property type="molecule type" value="Genomic_DNA"/>
</dbReference>
<evidence type="ECO:0000313" key="3">
    <source>
        <dbReference type="Proteomes" id="UP000658514"/>
    </source>
</evidence>
<protein>
    <submittedName>
        <fullName evidence="2">Uncharacterized protein</fullName>
    </submittedName>
</protein>
<keyword evidence="1" id="KW-0732">Signal</keyword>
<evidence type="ECO:0000313" key="2">
    <source>
        <dbReference type="EMBL" id="MBD2195133.1"/>
    </source>
</evidence>
<dbReference type="RefSeq" id="WP_190539043.1">
    <property type="nucleotide sequence ID" value="NZ_CAWPNO010000106.1"/>
</dbReference>
<gene>
    <name evidence="2" type="ORF">H6G24_06420</name>
</gene>
<reference evidence="2 3" key="1">
    <citation type="journal article" date="2020" name="ISME J.">
        <title>Comparative genomics reveals insights into cyanobacterial evolution and habitat adaptation.</title>
        <authorList>
            <person name="Chen M.Y."/>
            <person name="Teng W.K."/>
            <person name="Zhao L."/>
            <person name="Hu C.X."/>
            <person name="Zhou Y.K."/>
            <person name="Han B.P."/>
            <person name="Song L.R."/>
            <person name="Shu W.S."/>
        </authorList>
    </citation>
    <scope>NUCLEOTIDE SEQUENCE [LARGE SCALE GENOMIC DNA]</scope>
    <source>
        <strain evidence="2 3">FACHB-288</strain>
    </source>
</reference>
<dbReference type="Proteomes" id="UP000658514">
    <property type="component" value="Unassembled WGS sequence"/>
</dbReference>
<evidence type="ECO:0000256" key="1">
    <source>
        <dbReference type="SAM" id="SignalP"/>
    </source>
</evidence>
<proteinExistence type="predicted"/>
<sequence>MKKTVIFTLSLGLLATLPAMAQLGSVLADFQSYSSELQNYLKNNLSSTLKPVEMQSQSALNESTGQMNLPNPITAGDRLENVMVVNSISDKFDNNPALKSKTATNEINRLITRSSVASVLGKTGQIRTKIKLQDTEKTLENISQIAQEADQSHQNFLGSFQSQLGQLTTAGIPGLGALLNSNESDLQLKNIQIQSQQSRIVGETLAQTMQVNHFLQYSNLNLANISQQIEDNNRARRVDSSAEAARLLRTTSQMDLFGRKEK</sequence>
<comment type="caution">
    <text evidence="2">The sequence shown here is derived from an EMBL/GenBank/DDBJ whole genome shotgun (WGS) entry which is preliminary data.</text>
</comment>
<feature type="chain" id="PRO_5045637913" evidence="1">
    <location>
        <begin position="22"/>
        <end position="262"/>
    </location>
</feature>
<organism evidence="2 3">
    <name type="scientific">Calothrix parietina FACHB-288</name>
    <dbReference type="NCBI Taxonomy" id="2692896"/>
    <lineage>
        <taxon>Bacteria</taxon>
        <taxon>Bacillati</taxon>
        <taxon>Cyanobacteriota</taxon>
        <taxon>Cyanophyceae</taxon>
        <taxon>Nostocales</taxon>
        <taxon>Calotrichaceae</taxon>
        <taxon>Calothrix</taxon>
    </lineage>
</organism>